<name>A0AAW8DKI9_9MICC</name>
<dbReference type="Proteomes" id="UP001242995">
    <property type="component" value="Unassembled WGS sequence"/>
</dbReference>
<proteinExistence type="predicted"/>
<evidence type="ECO:0000313" key="1">
    <source>
        <dbReference type="EMBL" id="MDP9907260.1"/>
    </source>
</evidence>
<gene>
    <name evidence="1" type="ORF">J2S90_004251</name>
    <name evidence="2" type="ORF">J2S93_004186</name>
</gene>
<reference evidence="1 3" key="1">
    <citation type="submission" date="2023-07" db="EMBL/GenBank/DDBJ databases">
        <title>Sorghum-associated microbial communities from plants grown in Nebraska, USA.</title>
        <authorList>
            <person name="Schachtman D."/>
        </authorList>
    </citation>
    <scope>NUCLEOTIDE SEQUENCE</scope>
    <source>
        <strain evidence="1">DS1006</strain>
        <strain evidence="2 3">DS1016</strain>
    </source>
</reference>
<keyword evidence="3" id="KW-1185">Reference proteome</keyword>
<comment type="caution">
    <text evidence="1">The sequence shown here is derived from an EMBL/GenBank/DDBJ whole genome shotgun (WGS) entry which is preliminary data.</text>
</comment>
<evidence type="ECO:0000313" key="3">
    <source>
        <dbReference type="Proteomes" id="UP001230951"/>
    </source>
</evidence>
<protein>
    <submittedName>
        <fullName evidence="1">Uncharacterized protein</fullName>
    </submittedName>
</protein>
<sequence length="35" mass="3886">MASPATDRRLDAHDLAIVERAELALERRSGPRLAQ</sequence>
<evidence type="ECO:0000313" key="2">
    <source>
        <dbReference type="EMBL" id="MDQ0182730.1"/>
    </source>
</evidence>
<dbReference type="EMBL" id="JAUSTF010000015">
    <property type="protein sequence ID" value="MDQ0182730.1"/>
    <property type="molecule type" value="Genomic_DNA"/>
</dbReference>
<dbReference type="EMBL" id="JAUSRG010000019">
    <property type="protein sequence ID" value="MDP9907260.1"/>
    <property type="molecule type" value="Genomic_DNA"/>
</dbReference>
<accession>A0AAW8DKI9</accession>
<dbReference type="Proteomes" id="UP001230951">
    <property type="component" value="Unassembled WGS sequence"/>
</dbReference>
<evidence type="ECO:0000313" key="4">
    <source>
        <dbReference type="Proteomes" id="UP001242995"/>
    </source>
</evidence>
<dbReference type="AlphaFoldDB" id="A0AAW8DKI9"/>
<organism evidence="1 4">
    <name type="scientific">Arthrobacter bambusae</name>
    <dbReference type="NCBI Taxonomy" id="1338426"/>
    <lineage>
        <taxon>Bacteria</taxon>
        <taxon>Bacillati</taxon>
        <taxon>Actinomycetota</taxon>
        <taxon>Actinomycetes</taxon>
        <taxon>Micrococcales</taxon>
        <taxon>Micrococcaceae</taxon>
        <taxon>Arthrobacter</taxon>
    </lineage>
</organism>